<reference evidence="2 3" key="1">
    <citation type="submission" date="2022-06" db="EMBL/GenBank/DDBJ databases">
        <title>New Species of the Genus Actinoplanes, ActinopZanes ferrugineus.</title>
        <authorList>
            <person name="Ding P."/>
        </authorList>
    </citation>
    <scope>NUCLEOTIDE SEQUENCE [LARGE SCALE GENOMIC DNA]</scope>
    <source>
        <strain evidence="2 3">TRM88003</strain>
    </source>
</reference>
<dbReference type="Gene3D" id="3.20.20.70">
    <property type="entry name" value="Aldolase class I"/>
    <property type="match status" value="1"/>
</dbReference>
<protein>
    <recommendedName>
        <fullName evidence="1">NADH:flavin oxidoreductase/NADH oxidase N-terminal domain-containing protein</fullName>
    </recommendedName>
</protein>
<organism evidence="2 3">
    <name type="scientific">Paractinoplanes aksuensis</name>
    <dbReference type="NCBI Taxonomy" id="2939490"/>
    <lineage>
        <taxon>Bacteria</taxon>
        <taxon>Bacillati</taxon>
        <taxon>Actinomycetota</taxon>
        <taxon>Actinomycetes</taxon>
        <taxon>Micromonosporales</taxon>
        <taxon>Micromonosporaceae</taxon>
        <taxon>Paractinoplanes</taxon>
    </lineage>
</organism>
<gene>
    <name evidence="2" type="ORF">M1L60_24885</name>
</gene>
<keyword evidence="3" id="KW-1185">Reference proteome</keyword>
<dbReference type="Pfam" id="PF00724">
    <property type="entry name" value="Oxidored_FMN"/>
    <property type="match status" value="1"/>
</dbReference>
<feature type="domain" description="NADH:flavin oxidoreductase/NADH oxidase N-terminal" evidence="1">
    <location>
        <begin position="5"/>
        <end position="82"/>
    </location>
</feature>
<dbReference type="InterPro" id="IPR013785">
    <property type="entry name" value="Aldolase_TIM"/>
</dbReference>
<dbReference type="SUPFAM" id="SSF51395">
    <property type="entry name" value="FMN-linked oxidoreductases"/>
    <property type="match status" value="1"/>
</dbReference>
<dbReference type="EMBL" id="JAMYJR010000027">
    <property type="protein sequence ID" value="MCO8273837.1"/>
    <property type="molecule type" value="Genomic_DNA"/>
</dbReference>
<sequence>MSVQDLFEPLTLLHGPAMRNRFMLAPLVNQQSDHDGSASEYDLDWMSQVARGGYALVQTGATTVEAGGIAYERQLGIHSDAHEPGRAYAWWWENHERAAGRADDRRGL</sequence>
<dbReference type="RefSeq" id="WP_253239914.1">
    <property type="nucleotide sequence ID" value="NZ_JAMYJR010000027.1"/>
</dbReference>
<dbReference type="InterPro" id="IPR001155">
    <property type="entry name" value="OxRdtase_FMN_N"/>
</dbReference>
<name>A0ABT1DSL8_9ACTN</name>
<evidence type="ECO:0000313" key="2">
    <source>
        <dbReference type="EMBL" id="MCO8273837.1"/>
    </source>
</evidence>
<accession>A0ABT1DSL8</accession>
<comment type="caution">
    <text evidence="2">The sequence shown here is derived from an EMBL/GenBank/DDBJ whole genome shotgun (WGS) entry which is preliminary data.</text>
</comment>
<dbReference type="Proteomes" id="UP001523369">
    <property type="component" value="Unassembled WGS sequence"/>
</dbReference>
<evidence type="ECO:0000313" key="3">
    <source>
        <dbReference type="Proteomes" id="UP001523369"/>
    </source>
</evidence>
<proteinExistence type="predicted"/>
<evidence type="ECO:0000259" key="1">
    <source>
        <dbReference type="Pfam" id="PF00724"/>
    </source>
</evidence>